<organism evidence="2 3">
    <name type="scientific">Eiseniibacteriota bacterium</name>
    <dbReference type="NCBI Taxonomy" id="2212470"/>
    <lineage>
        <taxon>Bacteria</taxon>
        <taxon>Candidatus Eiseniibacteriota</taxon>
    </lineage>
</organism>
<name>A0A956M1R1_UNCEI</name>
<dbReference type="PANTHER" id="PTHR47738">
    <property type="entry name" value="PTS SYSTEM FRUCTOSE-LIKE EIIA COMPONENT-RELATED"/>
    <property type="match status" value="1"/>
</dbReference>
<dbReference type="InterPro" id="IPR051541">
    <property type="entry name" value="PTS_SugarTrans_NitroReg"/>
</dbReference>
<feature type="domain" description="PTS EIIA type-2" evidence="1">
    <location>
        <begin position="22"/>
        <end position="167"/>
    </location>
</feature>
<protein>
    <submittedName>
        <fullName evidence="2">PTS sugar transporter subunit IIA</fullName>
    </submittedName>
</protein>
<proteinExistence type="predicted"/>
<dbReference type="CDD" id="cd00211">
    <property type="entry name" value="PTS_IIA_fru"/>
    <property type="match status" value="1"/>
</dbReference>
<keyword evidence="2" id="KW-0762">Sugar transport</keyword>
<keyword evidence="2" id="KW-0813">Transport</keyword>
<dbReference type="AlphaFoldDB" id="A0A956M1R1"/>
<comment type="caution">
    <text evidence="2">The sequence shown here is derived from an EMBL/GenBank/DDBJ whole genome shotgun (WGS) entry which is preliminary data.</text>
</comment>
<dbReference type="GO" id="GO:0030295">
    <property type="term" value="F:protein kinase activator activity"/>
    <property type="evidence" value="ECO:0007669"/>
    <property type="project" value="TreeGrafter"/>
</dbReference>
<evidence type="ECO:0000313" key="2">
    <source>
        <dbReference type="EMBL" id="MCA9728972.1"/>
    </source>
</evidence>
<accession>A0A956M1R1</accession>
<evidence type="ECO:0000259" key="1">
    <source>
        <dbReference type="PROSITE" id="PS51094"/>
    </source>
</evidence>
<dbReference type="PROSITE" id="PS00372">
    <property type="entry name" value="PTS_EIIA_TYPE_2_HIS"/>
    <property type="match status" value="1"/>
</dbReference>
<reference evidence="2" key="1">
    <citation type="submission" date="2020-04" db="EMBL/GenBank/DDBJ databases">
        <authorList>
            <person name="Zhang T."/>
        </authorList>
    </citation>
    <scope>NUCLEOTIDE SEQUENCE</scope>
    <source>
        <strain evidence="2">HKST-UBA01</strain>
    </source>
</reference>
<dbReference type="PANTHER" id="PTHR47738:SF1">
    <property type="entry name" value="NITROGEN REGULATORY PROTEIN"/>
    <property type="match status" value="1"/>
</dbReference>
<reference evidence="2" key="2">
    <citation type="journal article" date="2021" name="Microbiome">
        <title>Successional dynamics and alternative stable states in a saline activated sludge microbial community over 9 years.</title>
        <authorList>
            <person name="Wang Y."/>
            <person name="Ye J."/>
            <person name="Ju F."/>
            <person name="Liu L."/>
            <person name="Boyd J.A."/>
            <person name="Deng Y."/>
            <person name="Parks D.H."/>
            <person name="Jiang X."/>
            <person name="Yin X."/>
            <person name="Woodcroft B.J."/>
            <person name="Tyson G.W."/>
            <person name="Hugenholtz P."/>
            <person name="Polz M.F."/>
            <person name="Zhang T."/>
        </authorList>
    </citation>
    <scope>NUCLEOTIDE SEQUENCE</scope>
    <source>
        <strain evidence="2">HKST-UBA01</strain>
    </source>
</reference>
<evidence type="ECO:0000313" key="3">
    <source>
        <dbReference type="Proteomes" id="UP000697710"/>
    </source>
</evidence>
<dbReference type="Proteomes" id="UP000697710">
    <property type="component" value="Unassembled WGS sequence"/>
</dbReference>
<dbReference type="InterPro" id="IPR002178">
    <property type="entry name" value="PTS_EIIA_type-2_dom"/>
</dbReference>
<dbReference type="EMBL" id="JAGQHR010000532">
    <property type="protein sequence ID" value="MCA9728972.1"/>
    <property type="molecule type" value="Genomic_DNA"/>
</dbReference>
<gene>
    <name evidence="2" type="ORF">KC729_14870</name>
</gene>
<dbReference type="SUPFAM" id="SSF55804">
    <property type="entry name" value="Phoshotransferase/anion transport protein"/>
    <property type="match status" value="1"/>
</dbReference>
<dbReference type="Pfam" id="PF00359">
    <property type="entry name" value="PTS_EIIA_2"/>
    <property type="match status" value="1"/>
</dbReference>
<dbReference type="InterPro" id="IPR016152">
    <property type="entry name" value="PTrfase/Anion_transptr"/>
</dbReference>
<dbReference type="Gene3D" id="3.40.930.10">
    <property type="entry name" value="Mannitol-specific EII, Chain A"/>
    <property type="match status" value="1"/>
</dbReference>
<dbReference type="PROSITE" id="PS51094">
    <property type="entry name" value="PTS_EIIA_TYPE_2"/>
    <property type="match status" value="1"/>
</dbReference>
<sequence length="171" mass="19543">MRKPVGWTDLGRSQAGSWRILHYFDPNLFVPNLESTTKDEALRELTDRLAQGAGVRDPELLLDMLRRRESLGSTGIGKGVAIPHGRSLAITDLRVLFARSEAGVEFDAMDEKPVHLFFLIVAPPQDKRNEYLPLLGRIAELVKEKRVRDKLRKVEQFDDLRELLEEQIRGE</sequence>